<dbReference type="AlphaFoldDB" id="X6MFJ3"/>
<keyword evidence="3 8" id="KW-0812">Transmembrane</keyword>
<reference evidence="9 10" key="1">
    <citation type="journal article" date="2013" name="Curr. Biol.">
        <title>The Genome of the Foraminiferan Reticulomyxa filosa.</title>
        <authorList>
            <person name="Glockner G."/>
            <person name="Hulsmann N."/>
            <person name="Schleicher M."/>
            <person name="Noegel A.A."/>
            <person name="Eichinger L."/>
            <person name="Gallinger C."/>
            <person name="Pawlowski J."/>
            <person name="Sierra R."/>
            <person name="Euteneuer U."/>
            <person name="Pillet L."/>
            <person name="Moustafa A."/>
            <person name="Platzer M."/>
            <person name="Groth M."/>
            <person name="Szafranski K."/>
            <person name="Schliwa M."/>
        </authorList>
    </citation>
    <scope>NUCLEOTIDE SEQUENCE [LARGE SCALE GENOMIC DNA]</scope>
</reference>
<protein>
    <submittedName>
        <fullName evidence="9">Uncharacterized protein</fullName>
    </submittedName>
</protein>
<keyword evidence="5 8" id="KW-0472">Membrane</keyword>
<comment type="similarity">
    <text evidence="2">Belongs to the ADIPOR family.</text>
</comment>
<dbReference type="Pfam" id="PF03006">
    <property type="entry name" value="HlyIII"/>
    <property type="match status" value="1"/>
</dbReference>
<dbReference type="OrthoDB" id="529367at2759"/>
<evidence type="ECO:0000256" key="5">
    <source>
        <dbReference type="ARBA" id="ARBA00023136"/>
    </source>
</evidence>
<feature type="transmembrane region" description="Helical" evidence="8">
    <location>
        <begin position="254"/>
        <end position="276"/>
    </location>
</feature>
<dbReference type="PANTHER" id="PTHR20855">
    <property type="entry name" value="ADIPOR/PROGESTIN RECEPTOR-RELATED"/>
    <property type="match status" value="1"/>
</dbReference>
<evidence type="ECO:0000256" key="3">
    <source>
        <dbReference type="ARBA" id="ARBA00022692"/>
    </source>
</evidence>
<feature type="transmembrane region" description="Helical" evidence="8">
    <location>
        <begin position="288"/>
        <end position="311"/>
    </location>
</feature>
<evidence type="ECO:0000256" key="6">
    <source>
        <dbReference type="PIRSR" id="PIRSR604254-1"/>
    </source>
</evidence>
<evidence type="ECO:0000256" key="7">
    <source>
        <dbReference type="SAM" id="MobiDB-lite"/>
    </source>
</evidence>
<evidence type="ECO:0000256" key="8">
    <source>
        <dbReference type="SAM" id="Phobius"/>
    </source>
</evidence>
<keyword evidence="4 8" id="KW-1133">Transmembrane helix</keyword>
<comment type="subcellular location">
    <subcellularLocation>
        <location evidence="1">Membrane</location>
        <topology evidence="1">Multi-pass membrane protein</topology>
    </subcellularLocation>
</comment>
<dbReference type="PANTHER" id="PTHR20855:SF52">
    <property type="entry name" value="ADIPONECTIN RECEPTOR PROTEIN"/>
    <property type="match status" value="1"/>
</dbReference>
<keyword evidence="6" id="KW-0862">Zinc</keyword>
<dbReference type="GO" id="GO:0016020">
    <property type="term" value="C:membrane"/>
    <property type="evidence" value="ECO:0007669"/>
    <property type="project" value="UniProtKB-SubCell"/>
</dbReference>
<accession>X6MFJ3</accession>
<proteinExistence type="inferred from homology"/>
<feature type="transmembrane region" description="Helical" evidence="8">
    <location>
        <begin position="220"/>
        <end position="239"/>
    </location>
</feature>
<feature type="region of interest" description="Disordered" evidence="7">
    <location>
        <begin position="133"/>
        <end position="154"/>
    </location>
</feature>
<evidence type="ECO:0000256" key="2">
    <source>
        <dbReference type="ARBA" id="ARBA00007018"/>
    </source>
</evidence>
<name>X6MFJ3_RETFI</name>
<dbReference type="EMBL" id="ASPP01021438">
    <property type="protein sequence ID" value="ETO12401.1"/>
    <property type="molecule type" value="Genomic_DNA"/>
</dbReference>
<gene>
    <name evidence="9" type="ORF">RFI_24976</name>
</gene>
<organism evidence="9 10">
    <name type="scientific">Reticulomyxa filosa</name>
    <dbReference type="NCBI Taxonomy" id="46433"/>
    <lineage>
        <taxon>Eukaryota</taxon>
        <taxon>Sar</taxon>
        <taxon>Rhizaria</taxon>
        <taxon>Retaria</taxon>
        <taxon>Foraminifera</taxon>
        <taxon>Monothalamids</taxon>
        <taxon>Reticulomyxidae</taxon>
        <taxon>Reticulomyxa</taxon>
    </lineage>
</organism>
<keyword evidence="10" id="KW-1185">Reference proteome</keyword>
<dbReference type="InterPro" id="IPR004254">
    <property type="entry name" value="AdipoR/HlyIII-related"/>
</dbReference>
<keyword evidence="6" id="KW-0479">Metal-binding</keyword>
<dbReference type="GO" id="GO:0046872">
    <property type="term" value="F:metal ion binding"/>
    <property type="evidence" value="ECO:0007669"/>
    <property type="project" value="UniProtKB-KW"/>
</dbReference>
<dbReference type="GO" id="GO:0038023">
    <property type="term" value="F:signaling receptor activity"/>
    <property type="evidence" value="ECO:0007669"/>
    <property type="project" value="TreeGrafter"/>
</dbReference>
<feature type="transmembrane region" description="Helical" evidence="8">
    <location>
        <begin position="317"/>
        <end position="341"/>
    </location>
</feature>
<sequence>MEQELTIRLDQVPQFAKNKAAHNTRERNLTQTLNVPSSVILPSAISPLGGHARMSSGFLNIKPLSTRAFSQKRTARGLADFISPTREASRIEELNRDQEKASDDIFGVKYFSAFAGHMDQHEMRWIGKKEIRQEGLSRPNSPRPGDTAAVQTTQSAPTLPIDPNVLLTMDELPSFVSAYQYVLNGYRNEISVWQATKSMFKIHNEVTGSFFFIMINTMNVWTEWGPLIAMLIVFVYWVQTDPAFYTAQHSSTKALVLVCCVGCFFRSLCSGGAHLYHCVSPEYSRVWWNIDFISIIVQSLSTSFIWVHFLFYCDPNVQIMFMSSMVAFGMAHIFFFLLLIIKQKERGSKLMPINVGMGMGGG</sequence>
<evidence type="ECO:0000313" key="10">
    <source>
        <dbReference type="Proteomes" id="UP000023152"/>
    </source>
</evidence>
<evidence type="ECO:0000256" key="1">
    <source>
        <dbReference type="ARBA" id="ARBA00004141"/>
    </source>
</evidence>
<dbReference type="Proteomes" id="UP000023152">
    <property type="component" value="Unassembled WGS sequence"/>
</dbReference>
<comment type="caution">
    <text evidence="9">The sequence shown here is derived from an EMBL/GenBank/DDBJ whole genome shotgun (WGS) entry which is preliminary data.</text>
</comment>
<feature type="binding site" evidence="6">
    <location>
        <position position="274"/>
    </location>
    <ligand>
        <name>Zn(2+)</name>
        <dbReference type="ChEBI" id="CHEBI:29105"/>
    </ligand>
</feature>
<evidence type="ECO:0000256" key="4">
    <source>
        <dbReference type="ARBA" id="ARBA00022989"/>
    </source>
</evidence>
<evidence type="ECO:0000313" key="9">
    <source>
        <dbReference type="EMBL" id="ETO12401.1"/>
    </source>
</evidence>